<dbReference type="CDD" id="cd03505">
    <property type="entry name" value="Delta9-FADS-like"/>
    <property type="match status" value="1"/>
</dbReference>
<evidence type="ECO:0000256" key="9">
    <source>
        <dbReference type="ARBA" id="ARBA00023098"/>
    </source>
</evidence>
<feature type="transmembrane region" description="Helical" evidence="14">
    <location>
        <begin position="215"/>
        <end position="235"/>
    </location>
</feature>
<evidence type="ECO:0000256" key="10">
    <source>
        <dbReference type="ARBA" id="ARBA00023136"/>
    </source>
</evidence>
<dbReference type="EnsemblMetazoa" id="XM_014397132.2">
    <property type="protein sequence ID" value="XP_014252618.1"/>
    <property type="gene ID" value="LOC106668417"/>
</dbReference>
<evidence type="ECO:0000259" key="15">
    <source>
        <dbReference type="Pfam" id="PF00487"/>
    </source>
</evidence>
<proteinExistence type="inferred from homology"/>
<dbReference type="GeneID" id="106668417"/>
<evidence type="ECO:0000256" key="11">
    <source>
        <dbReference type="ARBA" id="ARBA00023160"/>
    </source>
</evidence>
<comment type="cofactor">
    <cofactor evidence="12">
        <name>Fe(2+)</name>
        <dbReference type="ChEBI" id="CHEBI:29033"/>
    </cofactor>
</comment>
<keyword evidence="10 14" id="KW-0472">Membrane</keyword>
<keyword evidence="17" id="KW-1185">Reference proteome</keyword>
<dbReference type="EnsemblMetazoa" id="XM_014397131.2">
    <property type="protein sequence ID" value="XP_014252617.1"/>
    <property type="gene ID" value="LOC106668417"/>
</dbReference>
<protein>
    <recommendedName>
        <fullName evidence="15">Fatty acid desaturase domain-containing protein</fullName>
    </recommendedName>
</protein>
<dbReference type="EnsemblMetazoa" id="XM_014397135.2">
    <property type="protein sequence ID" value="XP_014252621.1"/>
    <property type="gene ID" value="LOC106668417"/>
</dbReference>
<dbReference type="OrthoDB" id="10260134at2759"/>
<dbReference type="RefSeq" id="XP_014252618.1">
    <property type="nucleotide sequence ID" value="XM_014397132.2"/>
</dbReference>
<name>A0A8I6RXH3_CIMLE</name>
<keyword evidence="9" id="KW-0443">Lipid metabolism</keyword>
<feature type="transmembrane region" description="Helical" evidence="14">
    <location>
        <begin position="241"/>
        <end position="261"/>
    </location>
</feature>
<feature type="region of interest" description="Disordered" evidence="13">
    <location>
        <begin position="1"/>
        <end position="25"/>
    </location>
</feature>
<dbReference type="GO" id="GO:0004768">
    <property type="term" value="F:stearoyl-CoA 9-desaturase activity"/>
    <property type="evidence" value="ECO:0007669"/>
    <property type="project" value="TreeGrafter"/>
</dbReference>
<evidence type="ECO:0000256" key="4">
    <source>
        <dbReference type="ARBA" id="ARBA00022692"/>
    </source>
</evidence>
<dbReference type="KEGG" id="clec:106668417"/>
<evidence type="ECO:0000256" key="13">
    <source>
        <dbReference type="SAM" id="MobiDB-lite"/>
    </source>
</evidence>
<evidence type="ECO:0000313" key="17">
    <source>
        <dbReference type="Proteomes" id="UP000494040"/>
    </source>
</evidence>
<evidence type="ECO:0000256" key="6">
    <source>
        <dbReference type="ARBA" id="ARBA00022989"/>
    </source>
</evidence>
<dbReference type="GO" id="GO:0006636">
    <property type="term" value="P:unsaturated fatty acid biosynthetic process"/>
    <property type="evidence" value="ECO:0007669"/>
    <property type="project" value="TreeGrafter"/>
</dbReference>
<dbReference type="AlphaFoldDB" id="A0A8I6RXH3"/>
<dbReference type="InterPro" id="IPR005804">
    <property type="entry name" value="FA_desaturase_dom"/>
</dbReference>
<evidence type="ECO:0000256" key="12">
    <source>
        <dbReference type="RuleBase" id="RU000581"/>
    </source>
</evidence>
<keyword evidence="3 12" id="KW-0444">Lipid biosynthesis</keyword>
<organism evidence="16 17">
    <name type="scientific">Cimex lectularius</name>
    <name type="common">Bed bug</name>
    <name type="synonym">Acanthia lectularia</name>
    <dbReference type="NCBI Taxonomy" id="79782"/>
    <lineage>
        <taxon>Eukaryota</taxon>
        <taxon>Metazoa</taxon>
        <taxon>Ecdysozoa</taxon>
        <taxon>Arthropoda</taxon>
        <taxon>Hexapoda</taxon>
        <taxon>Insecta</taxon>
        <taxon>Pterygota</taxon>
        <taxon>Neoptera</taxon>
        <taxon>Paraneoptera</taxon>
        <taxon>Hemiptera</taxon>
        <taxon>Heteroptera</taxon>
        <taxon>Panheteroptera</taxon>
        <taxon>Cimicomorpha</taxon>
        <taxon>Cimicidae</taxon>
        <taxon>Cimex</taxon>
    </lineage>
</organism>
<dbReference type="Proteomes" id="UP000494040">
    <property type="component" value="Unassembled WGS sequence"/>
</dbReference>
<evidence type="ECO:0000256" key="2">
    <source>
        <dbReference type="ARBA" id="ARBA00009295"/>
    </source>
</evidence>
<comment type="similarity">
    <text evidence="2 12">Belongs to the fatty acid desaturase type 1 family.</text>
</comment>
<evidence type="ECO:0000256" key="8">
    <source>
        <dbReference type="ARBA" id="ARBA00023004"/>
    </source>
</evidence>
<evidence type="ECO:0000313" key="16">
    <source>
        <dbReference type="EnsemblMetazoa" id="XP_014252621.1"/>
    </source>
</evidence>
<dbReference type="PRINTS" id="PR00075">
    <property type="entry name" value="FACDDSATRASE"/>
</dbReference>
<dbReference type="RefSeq" id="XP_014252617.1">
    <property type="nucleotide sequence ID" value="XM_014397131.2"/>
</dbReference>
<accession>A0A8I6RXH3</accession>
<dbReference type="EnsemblMetazoa" id="XM_014397133.2">
    <property type="protein sequence ID" value="XP_014252619.1"/>
    <property type="gene ID" value="LOC106668417"/>
</dbReference>
<comment type="domain">
    <text evidence="12">The histidine box domains are involved in binding the catalytic metal ions.</text>
</comment>
<evidence type="ECO:0000256" key="3">
    <source>
        <dbReference type="ARBA" id="ARBA00022516"/>
    </source>
</evidence>
<evidence type="ECO:0000256" key="14">
    <source>
        <dbReference type="SAM" id="Phobius"/>
    </source>
</evidence>
<dbReference type="GO" id="GO:0005789">
    <property type="term" value="C:endoplasmic reticulum membrane"/>
    <property type="evidence" value="ECO:0007669"/>
    <property type="project" value="TreeGrafter"/>
</dbReference>
<dbReference type="Pfam" id="PF00487">
    <property type="entry name" value="FA_desaturase"/>
    <property type="match status" value="1"/>
</dbReference>
<dbReference type="RefSeq" id="XP_014252619.1">
    <property type="nucleotide sequence ID" value="XM_014397133.2"/>
</dbReference>
<evidence type="ECO:0000256" key="5">
    <source>
        <dbReference type="ARBA" id="ARBA00022832"/>
    </source>
</evidence>
<feature type="transmembrane region" description="Helical" evidence="14">
    <location>
        <begin position="93"/>
        <end position="116"/>
    </location>
</feature>
<dbReference type="RefSeq" id="XP_024086258.1">
    <property type="nucleotide sequence ID" value="XM_024230490.1"/>
</dbReference>
<evidence type="ECO:0000256" key="7">
    <source>
        <dbReference type="ARBA" id="ARBA00023002"/>
    </source>
</evidence>
<comment type="subcellular location">
    <subcellularLocation>
        <location evidence="1">Membrane</location>
        <topology evidence="1">Multi-pass membrane protein</topology>
    </subcellularLocation>
</comment>
<feature type="transmembrane region" description="Helical" evidence="14">
    <location>
        <begin position="67"/>
        <end position="87"/>
    </location>
</feature>
<dbReference type="OMA" id="FWTHRAY"/>
<reference evidence="16" key="1">
    <citation type="submission" date="2022-01" db="UniProtKB">
        <authorList>
            <consortium name="EnsemblMetazoa"/>
        </authorList>
    </citation>
    <scope>IDENTIFICATION</scope>
</reference>
<keyword evidence="6 14" id="KW-1133">Transmembrane helix</keyword>
<keyword evidence="7 12" id="KW-0560">Oxidoreductase</keyword>
<dbReference type="GO" id="GO:0005506">
    <property type="term" value="F:iron ion binding"/>
    <property type="evidence" value="ECO:0007669"/>
    <property type="project" value="TreeGrafter"/>
</dbReference>
<dbReference type="InterPro" id="IPR015876">
    <property type="entry name" value="Acyl-CoA_DS"/>
</dbReference>
<keyword evidence="4 12" id="KW-0812">Transmembrane</keyword>
<keyword evidence="8" id="KW-0408">Iron</keyword>
<dbReference type="PANTHER" id="PTHR11351">
    <property type="entry name" value="ACYL-COA DESATURASE"/>
    <property type="match status" value="1"/>
</dbReference>
<sequence length="361" mass="41975">MAPTVTDDGEAVDDRFFGEGPPDFPHDDCKLLRSRMRKEEDPTSPDHFRETENNLFEEKLKLKKPRFIWRNAIVLLVLHVLAVYNFFNYITKIKLLTFGFTLLCTVMAGLGVTAGAHRLYTHRAYKAKPPLEVILLIFYSMAGMNTMYDWVRDHRVHHKYSETDADPHNAKRGFFFSHCGWLTQTKHPEVLRKGAQIDMSDITNNPLVSFHQKHFLKLQLLFCFIIPSIIPPLFWNESWALAFWVNSTVRYCIVLNSTWLVNSAAHIYGYKPYEANISPTQNWLVAFFAMGEGWHNYHHVFPWDYKADEFGPHALNFTTFVIDCFAKIGWAYDLKQPSKELVWRTAVNRGDGSHHSLKKNS</sequence>
<evidence type="ECO:0000256" key="1">
    <source>
        <dbReference type="ARBA" id="ARBA00004141"/>
    </source>
</evidence>
<dbReference type="RefSeq" id="XP_014252621.1">
    <property type="nucleotide sequence ID" value="XM_014397135.2"/>
</dbReference>
<dbReference type="EnsemblMetazoa" id="XM_024230490.1">
    <property type="protein sequence ID" value="XP_024086258.1"/>
    <property type="gene ID" value="LOC106668417"/>
</dbReference>
<keyword evidence="11 12" id="KW-0275">Fatty acid biosynthesis</keyword>
<feature type="domain" description="Fatty acid desaturase" evidence="15">
    <location>
        <begin position="98"/>
        <end position="302"/>
    </location>
</feature>
<keyword evidence="5" id="KW-0276">Fatty acid metabolism</keyword>
<dbReference type="PANTHER" id="PTHR11351:SF21">
    <property type="entry name" value="GH07782P"/>
    <property type="match status" value="1"/>
</dbReference>